<reference evidence="3 4" key="1">
    <citation type="submission" date="2016-10" db="EMBL/GenBank/DDBJ databases">
        <authorList>
            <person name="de Groot N.N."/>
        </authorList>
    </citation>
    <scope>NUCLEOTIDE SEQUENCE [LARGE SCALE GENOMIC DNA]</scope>
    <source>
        <strain evidence="3 4">CGMCC 4.5739</strain>
    </source>
</reference>
<evidence type="ECO:0000256" key="1">
    <source>
        <dbReference type="SAM" id="MobiDB-lite"/>
    </source>
</evidence>
<dbReference type="SUPFAM" id="SSF159713">
    <property type="entry name" value="Dhaf3308-like"/>
    <property type="match status" value="1"/>
</dbReference>
<dbReference type="Pfam" id="PF04016">
    <property type="entry name" value="DUF364"/>
    <property type="match status" value="1"/>
</dbReference>
<dbReference type="OrthoDB" id="6017773at2"/>
<evidence type="ECO:0000313" key="4">
    <source>
        <dbReference type="Proteomes" id="UP000199207"/>
    </source>
</evidence>
<evidence type="ECO:0000313" key="3">
    <source>
        <dbReference type="EMBL" id="SFD75856.1"/>
    </source>
</evidence>
<dbReference type="Gene3D" id="3.40.50.11590">
    <property type="match status" value="1"/>
</dbReference>
<proteinExistence type="predicted"/>
<dbReference type="EMBL" id="FOLM01000028">
    <property type="protein sequence ID" value="SFD75856.1"/>
    <property type="molecule type" value="Genomic_DNA"/>
</dbReference>
<gene>
    <name evidence="3" type="ORF">SAMN05421773_12815</name>
</gene>
<dbReference type="InterPro" id="IPR007161">
    <property type="entry name" value="DUF364"/>
</dbReference>
<feature type="region of interest" description="Disordered" evidence="1">
    <location>
        <begin position="1"/>
        <end position="33"/>
    </location>
</feature>
<feature type="compositionally biased region" description="Low complexity" evidence="1">
    <location>
        <begin position="1"/>
        <end position="11"/>
    </location>
</feature>
<protein>
    <submittedName>
        <fullName evidence="3">Putative heavy-metal chelation</fullName>
    </submittedName>
</protein>
<dbReference type="STRING" id="910347.SAMN05421773_12815"/>
<name>A0A1I1UYJ4_9ACTN</name>
<accession>A0A1I1UYJ4</accession>
<sequence length="321" mass="33081">MSRAAAATAATGAGGATGTSSGPPAKAGRLARSAPPVRSVAELVARVRAGEYGPDPARERISVAFVTSQAVRHRGRGTGYRNEVLSLRLAAAVGSCAVEPGTLPGGAPEECVGASVAELLDHPLAAVRTAALDAYLGHALPHTPEHGATPYPLPAGTSLARSRARARAVAALLPDDGPAAVRRVLVVGVVNSLLEQLRERGLAYVPCDLKGGRTEWGEPVRTDAAPEADGCDALLVSGMTLGNGTFEPLLAHARATGKPLVMFAQTGSAVLPRFLGAGVTAVSAEPYPFFWLDGGPGLLYRYRLGRRPERQPIPDGTESAR</sequence>
<evidence type="ECO:0000259" key="2">
    <source>
        <dbReference type="Pfam" id="PF04016"/>
    </source>
</evidence>
<organism evidence="3 4">
    <name type="scientific">Streptomyces aidingensis</name>
    <dbReference type="NCBI Taxonomy" id="910347"/>
    <lineage>
        <taxon>Bacteria</taxon>
        <taxon>Bacillati</taxon>
        <taxon>Actinomycetota</taxon>
        <taxon>Actinomycetes</taxon>
        <taxon>Kitasatosporales</taxon>
        <taxon>Streptomycetaceae</taxon>
        <taxon>Streptomyces</taxon>
    </lineage>
</organism>
<feature type="domain" description="Putative heavy-metal chelation" evidence="2">
    <location>
        <begin position="182"/>
        <end position="282"/>
    </location>
</feature>
<keyword evidence="4" id="KW-1185">Reference proteome</keyword>
<dbReference type="AlphaFoldDB" id="A0A1I1UYJ4"/>
<dbReference type="Proteomes" id="UP000199207">
    <property type="component" value="Unassembled WGS sequence"/>
</dbReference>